<dbReference type="GO" id="GO:0004930">
    <property type="term" value="F:G protein-coupled receptor activity"/>
    <property type="evidence" value="ECO:0007669"/>
    <property type="project" value="InterPro"/>
</dbReference>
<evidence type="ECO:0000313" key="8">
    <source>
        <dbReference type="Proteomes" id="UP001221898"/>
    </source>
</evidence>
<proteinExistence type="predicted"/>
<feature type="signal peptide" evidence="5">
    <location>
        <begin position="1"/>
        <end position="25"/>
    </location>
</feature>
<dbReference type="PANTHER" id="PTHR24061">
    <property type="entry name" value="CALCIUM-SENSING RECEPTOR-RELATED"/>
    <property type="match status" value="1"/>
</dbReference>
<keyword evidence="2" id="KW-0812">Transmembrane</keyword>
<dbReference type="InterPro" id="IPR028082">
    <property type="entry name" value="Peripla_BP_I"/>
</dbReference>
<comment type="subcellular location">
    <subcellularLocation>
        <location evidence="1">Membrane</location>
    </subcellularLocation>
</comment>
<organism evidence="7 8">
    <name type="scientific">Aldrovandia affinis</name>
    <dbReference type="NCBI Taxonomy" id="143900"/>
    <lineage>
        <taxon>Eukaryota</taxon>
        <taxon>Metazoa</taxon>
        <taxon>Chordata</taxon>
        <taxon>Craniata</taxon>
        <taxon>Vertebrata</taxon>
        <taxon>Euteleostomi</taxon>
        <taxon>Actinopterygii</taxon>
        <taxon>Neopterygii</taxon>
        <taxon>Teleostei</taxon>
        <taxon>Notacanthiformes</taxon>
        <taxon>Halosauridae</taxon>
        <taxon>Aldrovandia</taxon>
    </lineage>
</organism>
<evidence type="ECO:0000256" key="1">
    <source>
        <dbReference type="ARBA" id="ARBA00004370"/>
    </source>
</evidence>
<dbReference type="Pfam" id="PF01094">
    <property type="entry name" value="ANF_receptor"/>
    <property type="match status" value="1"/>
</dbReference>
<reference evidence="7" key="1">
    <citation type="journal article" date="2023" name="Science">
        <title>Genome structures resolve the early diversification of teleost fishes.</title>
        <authorList>
            <person name="Parey E."/>
            <person name="Louis A."/>
            <person name="Montfort J."/>
            <person name="Bouchez O."/>
            <person name="Roques C."/>
            <person name="Iampietro C."/>
            <person name="Lluch J."/>
            <person name="Castinel A."/>
            <person name="Donnadieu C."/>
            <person name="Desvignes T."/>
            <person name="Floi Bucao C."/>
            <person name="Jouanno E."/>
            <person name="Wen M."/>
            <person name="Mejri S."/>
            <person name="Dirks R."/>
            <person name="Jansen H."/>
            <person name="Henkel C."/>
            <person name="Chen W.J."/>
            <person name="Zahm M."/>
            <person name="Cabau C."/>
            <person name="Klopp C."/>
            <person name="Thompson A.W."/>
            <person name="Robinson-Rechavi M."/>
            <person name="Braasch I."/>
            <person name="Lecointre G."/>
            <person name="Bobe J."/>
            <person name="Postlethwait J.H."/>
            <person name="Berthelot C."/>
            <person name="Roest Crollius H."/>
            <person name="Guiguen Y."/>
        </authorList>
    </citation>
    <scope>NUCLEOTIDE SEQUENCE</scope>
    <source>
        <strain evidence="7">NC1722</strain>
    </source>
</reference>
<evidence type="ECO:0000313" key="7">
    <source>
        <dbReference type="EMBL" id="KAJ8377750.1"/>
    </source>
</evidence>
<dbReference type="SUPFAM" id="SSF53822">
    <property type="entry name" value="Periplasmic binding protein-like I"/>
    <property type="match status" value="1"/>
</dbReference>
<comment type="caution">
    <text evidence="7">The sequence shown here is derived from an EMBL/GenBank/DDBJ whole genome shotgun (WGS) entry which is preliminary data.</text>
</comment>
<keyword evidence="5" id="KW-0732">Signal</keyword>
<evidence type="ECO:0000256" key="5">
    <source>
        <dbReference type="SAM" id="SignalP"/>
    </source>
</evidence>
<dbReference type="PANTHER" id="PTHR24061:SF506">
    <property type="entry name" value="G-PROTEIN COUPLED RECEPTOR FAMILY C GROUP 6 MEMBER A-LIKE PRECURSOR"/>
    <property type="match status" value="1"/>
</dbReference>
<name>A0AAD7W302_9TELE</name>
<dbReference type="AlphaFoldDB" id="A0AAD7W302"/>
<evidence type="ECO:0000256" key="4">
    <source>
        <dbReference type="ARBA" id="ARBA00023136"/>
    </source>
</evidence>
<protein>
    <recommendedName>
        <fullName evidence="6">Receptor ligand binding region domain-containing protein</fullName>
    </recommendedName>
</protein>
<evidence type="ECO:0000259" key="6">
    <source>
        <dbReference type="Pfam" id="PF01094"/>
    </source>
</evidence>
<evidence type="ECO:0000256" key="3">
    <source>
        <dbReference type="ARBA" id="ARBA00022989"/>
    </source>
</evidence>
<dbReference type="InterPro" id="IPR000068">
    <property type="entry name" value="GPCR_3_Ca_sens_rcpt-rel"/>
</dbReference>
<gene>
    <name evidence="7" type="ORF">AAFF_G00254230</name>
</gene>
<feature type="chain" id="PRO_5042290534" description="Receptor ligand binding region domain-containing protein" evidence="5">
    <location>
        <begin position="26"/>
        <end position="194"/>
    </location>
</feature>
<dbReference type="InterPro" id="IPR001828">
    <property type="entry name" value="ANF_lig-bd_rcpt"/>
</dbReference>
<dbReference type="GO" id="GO:0005886">
    <property type="term" value="C:plasma membrane"/>
    <property type="evidence" value="ECO:0007669"/>
    <property type="project" value="TreeGrafter"/>
</dbReference>
<feature type="domain" description="Receptor ligand binding region" evidence="6">
    <location>
        <begin position="62"/>
        <end position="179"/>
    </location>
</feature>
<keyword evidence="8" id="KW-1185">Reference proteome</keyword>
<dbReference type="EMBL" id="JAINUG010000341">
    <property type="protein sequence ID" value="KAJ8377750.1"/>
    <property type="molecule type" value="Genomic_DNA"/>
</dbReference>
<keyword evidence="3" id="KW-1133">Transmembrane helix</keyword>
<keyword evidence="4" id="KW-0472">Membrane</keyword>
<sequence length="194" mass="21160">MQLCTACYLCQCLLGLCLLVGLGRCCDFSLDTCGGQAPGDVLIGVMNPYHAKVEALHRRTKPERFNCTEPPVKVIIGPRYSEESIPVARLLGLYMVPQISSTSSASILSDKTRFPSFLRPIPSDEHQTQALAKLMSRLGWDWIGVVSGDDDYGKAALQGFLLDAEHAGVCVAFQEVVPHYLDHSNGSHRDPRGG</sequence>
<dbReference type="Proteomes" id="UP001221898">
    <property type="component" value="Unassembled WGS sequence"/>
</dbReference>
<accession>A0AAD7W302</accession>
<dbReference type="Gene3D" id="3.40.50.2300">
    <property type="match status" value="1"/>
</dbReference>
<evidence type="ECO:0000256" key="2">
    <source>
        <dbReference type="ARBA" id="ARBA00022692"/>
    </source>
</evidence>